<comment type="caution">
    <text evidence="1">The sequence shown here is derived from an EMBL/GenBank/DDBJ whole genome shotgun (WGS) entry which is preliminary data.</text>
</comment>
<name>A0A3M7LCI4_9FLAO</name>
<evidence type="ECO:0000313" key="1">
    <source>
        <dbReference type="EMBL" id="RMZ59795.1"/>
    </source>
</evidence>
<organism evidence="1 2">
    <name type="scientific">Chryseobacterium nematophagum</name>
    <dbReference type="NCBI Taxonomy" id="2305228"/>
    <lineage>
        <taxon>Bacteria</taxon>
        <taxon>Pseudomonadati</taxon>
        <taxon>Bacteroidota</taxon>
        <taxon>Flavobacteriia</taxon>
        <taxon>Flavobacteriales</taxon>
        <taxon>Weeksellaceae</taxon>
        <taxon>Chryseobacterium group</taxon>
        <taxon>Chryseobacterium</taxon>
    </lineage>
</organism>
<dbReference type="AlphaFoldDB" id="A0A3M7LCI4"/>
<gene>
    <name evidence="1" type="ORF">D1632_09275</name>
</gene>
<dbReference type="Proteomes" id="UP000267524">
    <property type="component" value="Unassembled WGS sequence"/>
</dbReference>
<protein>
    <submittedName>
        <fullName evidence="1">Uncharacterized protein</fullName>
    </submittedName>
</protein>
<reference evidence="1 2" key="1">
    <citation type="submission" date="2018-08" db="EMBL/GenBank/DDBJ databases">
        <title>Chryseobacterium nematophagum: a novel matrix digesting pathogen of nematodes.</title>
        <authorList>
            <person name="Page A."/>
            <person name="Roberts M."/>
            <person name="Felix M.-A."/>
            <person name="Weir W."/>
        </authorList>
    </citation>
    <scope>NUCLEOTIDE SEQUENCE [LARGE SCALE GENOMIC DNA]</scope>
    <source>
        <strain evidence="1 2">JUb275</strain>
    </source>
</reference>
<dbReference type="EMBL" id="QWIV01000013">
    <property type="protein sequence ID" value="RMZ59795.1"/>
    <property type="molecule type" value="Genomic_DNA"/>
</dbReference>
<proteinExistence type="predicted"/>
<keyword evidence="2" id="KW-1185">Reference proteome</keyword>
<dbReference type="RefSeq" id="WP_122546921.1">
    <property type="nucleotide sequence ID" value="NZ_QWIV01000013.1"/>
</dbReference>
<evidence type="ECO:0000313" key="2">
    <source>
        <dbReference type="Proteomes" id="UP000267524"/>
    </source>
</evidence>
<sequence>MKILFVIIVLISGSLYSQTPSSVSKDFKKIPDILDTTDYLYPFIVPDKKFEYWSVLSNETDPEKMVIYESQMPEYMTLNDPAPEKGFFQRCLGTGCFSYILACENNHTTYFSSEKQLRDFIGFVDNLPEAILIAKTYGFTVDTTHTLSASYKIEDNFISLYVAKIKNCPISKESFLIKINRKTGKLETTSKGVFFKSDECVL</sequence>
<accession>A0A3M7LCI4</accession>